<sequence>MSEEEEVQPLRATEDTPDPDTPSTLPTRIPGVMSLACLVFLRRRLYLLPLITAVWIIMAFFISYGISIKSGSVQPNDFPYISYTAIEAPERCVFGQLINIGAVLLGMNVWVRYLFVKEIFLKKKVQDVIKWQRVNIAGIILGFLSALGISMVANFQTVVQRGPHYVGAGLAFGLGLAYCWLQTRLSWKLRSEKYGNHFVAVAQLVNSIALTVFLLLFAVTKIIYKVQEARDLKKGITDTKFTTVPEVYLVSTISEWLVATSVLTFALTFMWDFRALVMETPRVNVNFELIENGETRSVTNGTQKNSKDDTNMNTINSSVL</sequence>
<dbReference type="Pfam" id="PF10277">
    <property type="entry name" value="Frag1"/>
    <property type="match status" value="1"/>
</dbReference>
<accession>A0A8W8NNE0</accession>
<keyword evidence="3 7" id="KW-0812">Transmembrane</keyword>
<keyword evidence="10" id="KW-1185">Reference proteome</keyword>
<evidence type="ECO:0000256" key="2">
    <source>
        <dbReference type="ARBA" id="ARBA00006565"/>
    </source>
</evidence>
<feature type="region of interest" description="Disordered" evidence="6">
    <location>
        <begin position="1"/>
        <end position="26"/>
    </location>
</feature>
<dbReference type="PANTHER" id="PTHR21324">
    <property type="entry name" value="FASTING-INDUCIBLE INTEGRAL MEMBRANE PROTEIN TM6P1-RELATED"/>
    <property type="match status" value="1"/>
</dbReference>
<feature type="transmembrane region" description="Helical" evidence="7">
    <location>
        <begin position="45"/>
        <end position="66"/>
    </location>
</feature>
<evidence type="ECO:0000259" key="8">
    <source>
        <dbReference type="Pfam" id="PF10277"/>
    </source>
</evidence>
<keyword evidence="5 7" id="KW-0472">Membrane</keyword>
<dbReference type="OrthoDB" id="191706at2759"/>
<evidence type="ECO:0000256" key="4">
    <source>
        <dbReference type="ARBA" id="ARBA00022989"/>
    </source>
</evidence>
<evidence type="ECO:0000313" key="10">
    <source>
        <dbReference type="Proteomes" id="UP000005408"/>
    </source>
</evidence>
<evidence type="ECO:0000256" key="3">
    <source>
        <dbReference type="ARBA" id="ARBA00022692"/>
    </source>
</evidence>
<feature type="transmembrane region" description="Helical" evidence="7">
    <location>
        <begin position="256"/>
        <end position="273"/>
    </location>
</feature>
<organism evidence="9 10">
    <name type="scientific">Magallana gigas</name>
    <name type="common">Pacific oyster</name>
    <name type="synonym">Crassostrea gigas</name>
    <dbReference type="NCBI Taxonomy" id="29159"/>
    <lineage>
        <taxon>Eukaryota</taxon>
        <taxon>Metazoa</taxon>
        <taxon>Spiralia</taxon>
        <taxon>Lophotrochozoa</taxon>
        <taxon>Mollusca</taxon>
        <taxon>Bivalvia</taxon>
        <taxon>Autobranchia</taxon>
        <taxon>Pteriomorphia</taxon>
        <taxon>Ostreida</taxon>
        <taxon>Ostreoidea</taxon>
        <taxon>Ostreidae</taxon>
        <taxon>Magallana</taxon>
    </lineage>
</organism>
<dbReference type="PANTHER" id="PTHR21324:SF2">
    <property type="entry name" value="EG:22E5.9 PROTEIN"/>
    <property type="match status" value="1"/>
</dbReference>
<feature type="transmembrane region" description="Helical" evidence="7">
    <location>
        <begin position="162"/>
        <end position="181"/>
    </location>
</feature>
<comment type="subcellular location">
    <subcellularLocation>
        <location evidence="1">Endomembrane system</location>
        <topology evidence="1">Multi-pass membrane protein</topology>
    </subcellularLocation>
</comment>
<feature type="transmembrane region" description="Helical" evidence="7">
    <location>
        <begin position="136"/>
        <end position="156"/>
    </location>
</feature>
<feature type="transmembrane region" description="Helical" evidence="7">
    <location>
        <begin position="93"/>
        <end position="115"/>
    </location>
</feature>
<evidence type="ECO:0000256" key="1">
    <source>
        <dbReference type="ARBA" id="ARBA00004127"/>
    </source>
</evidence>
<protein>
    <recommendedName>
        <fullName evidence="8">CWH43-like N-terminal domain-containing protein</fullName>
    </recommendedName>
</protein>
<dbReference type="InterPro" id="IPR050911">
    <property type="entry name" value="DRAM/TMEM150_Autophagy_Mod"/>
</dbReference>
<evidence type="ECO:0000256" key="5">
    <source>
        <dbReference type="ARBA" id="ARBA00023136"/>
    </source>
</evidence>
<keyword evidence="4 7" id="KW-1133">Transmembrane helix</keyword>
<dbReference type="EnsemblMetazoa" id="G6016.5">
    <property type="protein sequence ID" value="G6016.5:cds"/>
    <property type="gene ID" value="G6016"/>
</dbReference>
<evidence type="ECO:0000256" key="6">
    <source>
        <dbReference type="SAM" id="MobiDB-lite"/>
    </source>
</evidence>
<evidence type="ECO:0000313" key="9">
    <source>
        <dbReference type="EnsemblMetazoa" id="G6016.5:cds"/>
    </source>
</evidence>
<dbReference type="Proteomes" id="UP000005408">
    <property type="component" value="Unassembled WGS sequence"/>
</dbReference>
<dbReference type="OMA" id="ANIYVRF"/>
<name>A0A8W8NNE0_MAGGI</name>
<dbReference type="EnsemblMetazoa" id="G6016.4">
    <property type="protein sequence ID" value="G6016.4:cds"/>
    <property type="gene ID" value="G6016"/>
</dbReference>
<proteinExistence type="inferred from homology"/>
<feature type="domain" description="CWH43-like N-terminal" evidence="8">
    <location>
        <begin position="45"/>
        <end position="275"/>
    </location>
</feature>
<dbReference type="GO" id="GO:0012505">
    <property type="term" value="C:endomembrane system"/>
    <property type="evidence" value="ECO:0007669"/>
    <property type="project" value="UniProtKB-SubCell"/>
</dbReference>
<feature type="compositionally biased region" description="Polar residues" evidence="6">
    <location>
        <begin position="311"/>
        <end position="320"/>
    </location>
</feature>
<evidence type="ECO:0000256" key="7">
    <source>
        <dbReference type="SAM" id="Phobius"/>
    </source>
</evidence>
<reference evidence="9" key="1">
    <citation type="submission" date="2022-08" db="UniProtKB">
        <authorList>
            <consortium name="EnsemblMetazoa"/>
        </authorList>
    </citation>
    <scope>IDENTIFICATION</scope>
    <source>
        <strain evidence="9">05x7-T-G4-1.051#20</strain>
    </source>
</reference>
<feature type="transmembrane region" description="Helical" evidence="7">
    <location>
        <begin position="201"/>
        <end position="224"/>
    </location>
</feature>
<comment type="similarity">
    <text evidence="2">Belongs to the DRAM/TMEM150 family.</text>
</comment>
<feature type="region of interest" description="Disordered" evidence="6">
    <location>
        <begin position="298"/>
        <end position="320"/>
    </location>
</feature>
<dbReference type="AlphaFoldDB" id="A0A8W8NNE0"/>
<dbReference type="InterPro" id="IPR019402">
    <property type="entry name" value="CWH43_N"/>
</dbReference>